<accession>A0A9Q7XVC1</accession>
<sequence>MAGGMGLAMRRRPRARGRTGSPCGRCGRAVLRANPWRAAAAPEPVRGRPRAGEGHARRDQEPARLPAARRGPGRAKDRLRRAGEAAGRGHRRQPGPGRADPWWAANPGHPGRQGGVQGKHRHAGGRRRGVVVGPGAGGGVRSQQRQRQPGTGPGRRRGGRLAAQPRRRGTVRRGQCRGRYPLLGVLAQDHLYRGAGRPAGPAGGAVQLRRRRQAARGAAAGPPGRLLAGLGPRAFRLRWRARRRGQPCAVAGRTGRVRARTRQRRAAQRAAGAAVRAVTFQTRSGDAGLSFSTVAALLAVLLDFARCTHTMPRRQLIELADLEKKQNADGKTDGRAGPGRVAGRL</sequence>
<organism evidence="2 3">
    <name type="scientific">Cupriavidus taiwanensis</name>
    <dbReference type="NCBI Taxonomy" id="164546"/>
    <lineage>
        <taxon>Bacteria</taxon>
        <taxon>Pseudomonadati</taxon>
        <taxon>Pseudomonadota</taxon>
        <taxon>Betaproteobacteria</taxon>
        <taxon>Burkholderiales</taxon>
        <taxon>Burkholderiaceae</taxon>
        <taxon>Cupriavidus</taxon>
    </lineage>
</organism>
<evidence type="ECO:0000256" key="1">
    <source>
        <dbReference type="SAM" id="MobiDB-lite"/>
    </source>
</evidence>
<feature type="compositionally biased region" description="Basic and acidic residues" evidence="1">
    <location>
        <begin position="74"/>
        <end position="83"/>
    </location>
</feature>
<proteinExistence type="predicted"/>
<reference evidence="2 3" key="1">
    <citation type="submission" date="2018-01" db="EMBL/GenBank/DDBJ databases">
        <authorList>
            <person name="Clerissi C."/>
        </authorList>
    </citation>
    <scope>NUCLEOTIDE SEQUENCE [LARGE SCALE GENOMIC DNA]</scope>
    <source>
        <strain evidence="2">Cupriavidus taiwanensis SWF 66322</strain>
        <plasmid evidence="3">cbm2636_mp</plasmid>
    </source>
</reference>
<feature type="compositionally biased region" description="Basic residues" evidence="1">
    <location>
        <begin position="154"/>
        <end position="173"/>
    </location>
</feature>
<evidence type="ECO:0000313" key="3">
    <source>
        <dbReference type="Proteomes" id="UP000254259"/>
    </source>
</evidence>
<feature type="compositionally biased region" description="Basic and acidic residues" evidence="1">
    <location>
        <begin position="50"/>
        <end position="62"/>
    </location>
</feature>
<protein>
    <submittedName>
        <fullName evidence="2">Uncharacterized protein</fullName>
    </submittedName>
</protein>
<feature type="region of interest" description="Disordered" evidence="1">
    <location>
        <begin position="1"/>
        <end position="173"/>
    </location>
</feature>
<gene>
    <name evidence="2" type="ORF">CBM2636_MP21682</name>
</gene>
<geneLocation type="plasmid" evidence="3">
    <name>cbm2636_mp</name>
</geneLocation>
<dbReference type="AlphaFoldDB" id="A0A9Q7XVC1"/>
<feature type="compositionally biased region" description="Basic residues" evidence="1">
    <location>
        <begin position="118"/>
        <end position="129"/>
    </location>
</feature>
<name>A0A9Q7XVC1_9BURK</name>
<keyword evidence="2" id="KW-0614">Plasmid</keyword>
<dbReference type="EMBL" id="LT984814">
    <property type="protein sequence ID" value="SPD68832.1"/>
    <property type="molecule type" value="Genomic_DNA"/>
</dbReference>
<feature type="compositionally biased region" description="Low complexity" evidence="1">
    <location>
        <begin position="141"/>
        <end position="150"/>
    </location>
</feature>
<dbReference type="Proteomes" id="UP000254259">
    <property type="component" value="Plasmid CBM2636_mp"/>
</dbReference>
<evidence type="ECO:0000313" key="2">
    <source>
        <dbReference type="EMBL" id="SPD68832.1"/>
    </source>
</evidence>